<accession>A0A4U5X780</accession>
<sequence length="154" mass="16315">MGVARGRRRGRGKRVRWRDGRGWLVVHGGTGEGSGGTTGAAGGSPAGDPVRVALEIATSYRARTRGLLGRDGVTGALLLSPANSIHTFGMRLAIDVAYLDRHLRVLAVRTMPPGRLGLPRVRARHVLEAEAGAMRGWGLEAGARVEVRPAVEEP</sequence>
<protein>
    <submittedName>
        <fullName evidence="2">DUF192 domain-containing protein</fullName>
    </submittedName>
</protein>
<dbReference type="InterPro" id="IPR038695">
    <property type="entry name" value="Saro_0823-like_sf"/>
</dbReference>
<feature type="compositionally biased region" description="Gly residues" evidence="1">
    <location>
        <begin position="28"/>
        <end position="45"/>
    </location>
</feature>
<dbReference type="InterPro" id="IPR003795">
    <property type="entry name" value="DUF192"/>
</dbReference>
<dbReference type="Pfam" id="PF02643">
    <property type="entry name" value="DUF192"/>
    <property type="match status" value="1"/>
</dbReference>
<name>A0A4U5X780_STRGB</name>
<evidence type="ECO:0000313" key="2">
    <source>
        <dbReference type="EMBL" id="TKT10984.1"/>
    </source>
</evidence>
<dbReference type="EMBL" id="SZPR01000007">
    <property type="protein sequence ID" value="TKT10984.1"/>
    <property type="molecule type" value="Genomic_DNA"/>
</dbReference>
<dbReference type="Proteomes" id="UP000308632">
    <property type="component" value="Unassembled WGS sequence"/>
</dbReference>
<evidence type="ECO:0000313" key="3">
    <source>
        <dbReference type="Proteomes" id="UP000308632"/>
    </source>
</evidence>
<proteinExistence type="predicted"/>
<dbReference type="AlphaFoldDB" id="A0A4U5X780"/>
<reference evidence="2 3" key="1">
    <citation type="submission" date="2019-04" db="EMBL/GenBank/DDBJ databases">
        <title>Streptomyces lasaliensis sp.nov., an Actinomycete isolated from soil which produces the polyether antibiotic lasalocid.</title>
        <authorList>
            <person name="Erwin G."/>
            <person name="Haber C."/>
        </authorList>
    </citation>
    <scope>NUCLEOTIDE SEQUENCE [LARGE SCALE GENOMIC DNA]</scope>
    <source>
        <strain evidence="2 3">DSM 40089</strain>
    </source>
</reference>
<dbReference type="Gene3D" id="2.60.120.1140">
    <property type="entry name" value="Protein of unknown function DUF192"/>
    <property type="match status" value="1"/>
</dbReference>
<feature type="region of interest" description="Disordered" evidence="1">
    <location>
        <begin position="26"/>
        <end position="46"/>
    </location>
</feature>
<comment type="caution">
    <text evidence="2">The sequence shown here is derived from an EMBL/GenBank/DDBJ whole genome shotgun (WGS) entry which is preliminary data.</text>
</comment>
<dbReference type="RefSeq" id="WP_137298879.1">
    <property type="nucleotide sequence ID" value="NZ_BMVD01000010.1"/>
</dbReference>
<organism evidence="2 3">
    <name type="scientific">Streptomyces galbus</name>
    <dbReference type="NCBI Taxonomy" id="33898"/>
    <lineage>
        <taxon>Bacteria</taxon>
        <taxon>Bacillati</taxon>
        <taxon>Actinomycetota</taxon>
        <taxon>Actinomycetes</taxon>
        <taxon>Kitasatosporales</taxon>
        <taxon>Streptomycetaceae</taxon>
        <taxon>Streptomyces</taxon>
    </lineage>
</organism>
<evidence type="ECO:0000256" key="1">
    <source>
        <dbReference type="SAM" id="MobiDB-lite"/>
    </source>
</evidence>
<gene>
    <name evidence="2" type="ORF">E4U92_04260</name>
</gene>